<keyword evidence="1" id="KW-0472">Membrane</keyword>
<keyword evidence="1" id="KW-1133">Transmembrane helix</keyword>
<accession>A0A540NDU0</accession>
<organism evidence="2 3">
    <name type="scientific">Malus baccata</name>
    <name type="common">Siberian crab apple</name>
    <name type="synonym">Pyrus baccata</name>
    <dbReference type="NCBI Taxonomy" id="106549"/>
    <lineage>
        <taxon>Eukaryota</taxon>
        <taxon>Viridiplantae</taxon>
        <taxon>Streptophyta</taxon>
        <taxon>Embryophyta</taxon>
        <taxon>Tracheophyta</taxon>
        <taxon>Spermatophyta</taxon>
        <taxon>Magnoliopsida</taxon>
        <taxon>eudicotyledons</taxon>
        <taxon>Gunneridae</taxon>
        <taxon>Pentapetalae</taxon>
        <taxon>rosids</taxon>
        <taxon>fabids</taxon>
        <taxon>Rosales</taxon>
        <taxon>Rosaceae</taxon>
        <taxon>Amygdaloideae</taxon>
        <taxon>Maleae</taxon>
        <taxon>Malus</taxon>
    </lineage>
</organism>
<name>A0A540NDU0_MALBA</name>
<keyword evidence="1" id="KW-0812">Transmembrane</keyword>
<comment type="caution">
    <text evidence="2">The sequence shown here is derived from an EMBL/GenBank/DDBJ whole genome shotgun (WGS) entry which is preliminary data.</text>
</comment>
<sequence length="143" mass="16456">MRNKELEWLYELGGFIWLSNTPRGWFQLESDQLFNECSVLEASIGSVPPSLRVQKCGLHLVYLRDEEEFKQTIMLWMTSLGEAGSTTVTATTERIERPNDTKGIRLLDRIICLSSYVWLPNVVTLPILLVNLYSGMYDGPRQR</sequence>
<gene>
    <name evidence="2" type="ORF">C1H46_005137</name>
</gene>
<protein>
    <submittedName>
        <fullName evidence="2">Uncharacterized protein</fullName>
    </submittedName>
</protein>
<evidence type="ECO:0000313" key="2">
    <source>
        <dbReference type="EMBL" id="TQE09202.1"/>
    </source>
</evidence>
<feature type="transmembrane region" description="Helical" evidence="1">
    <location>
        <begin position="110"/>
        <end position="133"/>
    </location>
</feature>
<dbReference type="EMBL" id="VIEB01000060">
    <property type="protein sequence ID" value="TQE09202.1"/>
    <property type="molecule type" value="Genomic_DNA"/>
</dbReference>
<dbReference type="Proteomes" id="UP000315295">
    <property type="component" value="Unassembled WGS sequence"/>
</dbReference>
<proteinExistence type="predicted"/>
<evidence type="ECO:0000256" key="1">
    <source>
        <dbReference type="SAM" id="Phobius"/>
    </source>
</evidence>
<dbReference type="AlphaFoldDB" id="A0A540NDU0"/>
<reference evidence="2 3" key="1">
    <citation type="journal article" date="2019" name="G3 (Bethesda)">
        <title>Sequencing of a Wild Apple (Malus baccata) Genome Unravels the Differences Between Cultivated and Wild Apple Species Regarding Disease Resistance and Cold Tolerance.</title>
        <authorList>
            <person name="Chen X."/>
        </authorList>
    </citation>
    <scope>NUCLEOTIDE SEQUENCE [LARGE SCALE GENOMIC DNA]</scope>
    <source>
        <strain evidence="3">cv. Shandingzi</strain>
        <tissue evidence="2">Leaves</tissue>
    </source>
</reference>
<keyword evidence="3" id="KW-1185">Reference proteome</keyword>
<evidence type="ECO:0000313" key="3">
    <source>
        <dbReference type="Proteomes" id="UP000315295"/>
    </source>
</evidence>